<protein>
    <recommendedName>
        <fullName evidence="11">Mitochondrial inner membrane protease subunit</fullName>
        <ecNumber evidence="11">3.4.21.-</ecNumber>
    </recommendedName>
</protein>
<sequence length="167" mass="18928">MSQVKRVLAMLYWLPAAVLLTDLYTVKQVSGRSMQPTLNPDSSLLWRDVGLFDRVSIYTQRYNRGDIVALKSPYDAKRELVKRIIAVEGDIVRTLAPNPEAEVRVPKNHIWVEGDAFHSQDSNTFGPVPLGLVDSRLVFLVWPIWRLGFPGLLRPNTHPRVSPTPTQ</sequence>
<evidence type="ECO:0000313" key="14">
    <source>
        <dbReference type="EMBL" id="KAJ7228779.1"/>
    </source>
</evidence>
<reference evidence="14" key="1">
    <citation type="submission" date="2023-03" db="EMBL/GenBank/DDBJ databases">
        <title>Massive genome expansion in bonnet fungi (Mycena s.s.) driven by repeated elements and novel gene families across ecological guilds.</title>
        <authorList>
            <consortium name="Lawrence Berkeley National Laboratory"/>
            <person name="Harder C.B."/>
            <person name="Miyauchi S."/>
            <person name="Viragh M."/>
            <person name="Kuo A."/>
            <person name="Thoen E."/>
            <person name="Andreopoulos B."/>
            <person name="Lu D."/>
            <person name="Skrede I."/>
            <person name="Drula E."/>
            <person name="Henrissat B."/>
            <person name="Morin E."/>
            <person name="Kohler A."/>
            <person name="Barry K."/>
            <person name="LaButti K."/>
            <person name="Morin E."/>
            <person name="Salamov A."/>
            <person name="Lipzen A."/>
            <person name="Mereny Z."/>
            <person name="Hegedus B."/>
            <person name="Baldrian P."/>
            <person name="Stursova M."/>
            <person name="Weitz H."/>
            <person name="Taylor A."/>
            <person name="Grigoriev I.V."/>
            <person name="Nagy L.G."/>
            <person name="Martin F."/>
            <person name="Kauserud H."/>
        </authorList>
    </citation>
    <scope>NUCLEOTIDE SEQUENCE</scope>
    <source>
        <strain evidence="14">9144</strain>
    </source>
</reference>
<evidence type="ECO:0000313" key="15">
    <source>
        <dbReference type="Proteomes" id="UP001219525"/>
    </source>
</evidence>
<dbReference type="CDD" id="cd06530">
    <property type="entry name" value="S26_SPase_I"/>
    <property type="match status" value="1"/>
</dbReference>
<keyword evidence="15" id="KW-1185">Reference proteome</keyword>
<evidence type="ECO:0000259" key="13">
    <source>
        <dbReference type="Pfam" id="PF10502"/>
    </source>
</evidence>
<comment type="similarity">
    <text evidence="2">Belongs to the peptidase S26 family. IMP2 subfamily.</text>
</comment>
<dbReference type="Proteomes" id="UP001219525">
    <property type="component" value="Unassembled WGS sequence"/>
</dbReference>
<keyword evidence="3 11" id="KW-0645">Protease</keyword>
<dbReference type="SUPFAM" id="SSF51306">
    <property type="entry name" value="LexA/Signal peptidase"/>
    <property type="match status" value="1"/>
</dbReference>
<evidence type="ECO:0000256" key="1">
    <source>
        <dbReference type="ARBA" id="ARBA00004434"/>
    </source>
</evidence>
<keyword evidence="12" id="KW-0732">Signal</keyword>
<dbReference type="InterPro" id="IPR019533">
    <property type="entry name" value="Peptidase_S26"/>
</dbReference>
<dbReference type="GO" id="GO:0006465">
    <property type="term" value="P:signal peptide processing"/>
    <property type="evidence" value="ECO:0007669"/>
    <property type="project" value="InterPro"/>
</dbReference>
<dbReference type="Pfam" id="PF10502">
    <property type="entry name" value="Peptidase_S26"/>
    <property type="match status" value="1"/>
</dbReference>
<feature type="domain" description="Peptidase S26" evidence="13">
    <location>
        <begin position="12"/>
        <end position="93"/>
    </location>
</feature>
<evidence type="ECO:0000256" key="2">
    <source>
        <dbReference type="ARBA" id="ARBA00007066"/>
    </source>
</evidence>
<keyword evidence="8 11" id="KW-0496">Mitochondrion</keyword>
<dbReference type="EC" id="3.4.21.-" evidence="11"/>
<feature type="signal peptide" evidence="12">
    <location>
        <begin position="1"/>
        <end position="31"/>
    </location>
</feature>
<feature type="active site" evidence="10">
    <location>
        <position position="33"/>
    </location>
</feature>
<name>A0AAD7E4V3_9AGAR</name>
<keyword evidence="7" id="KW-1133">Transmembrane helix</keyword>
<evidence type="ECO:0000256" key="4">
    <source>
        <dbReference type="ARBA" id="ARBA00022692"/>
    </source>
</evidence>
<evidence type="ECO:0000256" key="10">
    <source>
        <dbReference type="PIRSR" id="PIRSR600223-1"/>
    </source>
</evidence>
<accession>A0AAD7E4V3</accession>
<dbReference type="GO" id="GO:0042720">
    <property type="term" value="C:mitochondrial inner membrane peptidase complex"/>
    <property type="evidence" value="ECO:0007669"/>
    <property type="project" value="InterPro"/>
</dbReference>
<evidence type="ECO:0000256" key="8">
    <source>
        <dbReference type="ARBA" id="ARBA00023128"/>
    </source>
</evidence>
<proteinExistence type="inferred from homology"/>
<gene>
    <name evidence="14" type="ORF">GGX14DRAFT_346254</name>
</gene>
<dbReference type="GO" id="GO:0006627">
    <property type="term" value="P:protein processing involved in protein targeting to mitochondrion"/>
    <property type="evidence" value="ECO:0007669"/>
    <property type="project" value="InterPro"/>
</dbReference>
<dbReference type="Gene3D" id="2.10.109.10">
    <property type="entry name" value="Umud Fragment, subunit A"/>
    <property type="match status" value="1"/>
</dbReference>
<evidence type="ECO:0000256" key="5">
    <source>
        <dbReference type="ARBA" id="ARBA00022792"/>
    </source>
</evidence>
<dbReference type="InterPro" id="IPR000223">
    <property type="entry name" value="Pept_S26A_signal_pept_1"/>
</dbReference>
<keyword evidence="9" id="KW-0472">Membrane</keyword>
<dbReference type="PRINTS" id="PR00727">
    <property type="entry name" value="LEADERPTASE"/>
</dbReference>
<keyword evidence="5 11" id="KW-0999">Mitochondrion inner membrane</keyword>
<comment type="subcellular location">
    <subcellularLocation>
        <location evidence="1">Mitochondrion inner membrane</location>
        <topology evidence="1">Single-pass membrane protein</topology>
    </subcellularLocation>
</comment>
<dbReference type="PANTHER" id="PTHR46041:SF2">
    <property type="entry name" value="MITOCHONDRIAL INNER MEMBRANE PROTEASE SUBUNIT 2"/>
    <property type="match status" value="1"/>
</dbReference>
<feature type="active site" evidence="10">
    <location>
        <position position="82"/>
    </location>
</feature>
<dbReference type="AlphaFoldDB" id="A0AAD7E4V3"/>
<evidence type="ECO:0000256" key="3">
    <source>
        <dbReference type="ARBA" id="ARBA00022670"/>
    </source>
</evidence>
<organism evidence="14 15">
    <name type="scientific">Mycena pura</name>
    <dbReference type="NCBI Taxonomy" id="153505"/>
    <lineage>
        <taxon>Eukaryota</taxon>
        <taxon>Fungi</taxon>
        <taxon>Dikarya</taxon>
        <taxon>Basidiomycota</taxon>
        <taxon>Agaricomycotina</taxon>
        <taxon>Agaricomycetes</taxon>
        <taxon>Agaricomycetidae</taxon>
        <taxon>Agaricales</taxon>
        <taxon>Marasmiineae</taxon>
        <taxon>Mycenaceae</taxon>
        <taxon>Mycena</taxon>
    </lineage>
</organism>
<evidence type="ECO:0000256" key="9">
    <source>
        <dbReference type="ARBA" id="ARBA00023136"/>
    </source>
</evidence>
<evidence type="ECO:0000256" key="11">
    <source>
        <dbReference type="RuleBase" id="RU362041"/>
    </source>
</evidence>
<evidence type="ECO:0000256" key="6">
    <source>
        <dbReference type="ARBA" id="ARBA00022801"/>
    </source>
</evidence>
<comment type="caution">
    <text evidence="14">The sequence shown here is derived from an EMBL/GenBank/DDBJ whole genome shotgun (WGS) entry which is preliminary data.</text>
</comment>
<dbReference type="NCBIfam" id="TIGR02227">
    <property type="entry name" value="sigpep_I_bact"/>
    <property type="match status" value="1"/>
</dbReference>
<dbReference type="PANTHER" id="PTHR46041">
    <property type="entry name" value="MITOCHONDRIAL INNER MEMBRANE PROTEASE SUBUNIT 2"/>
    <property type="match status" value="1"/>
</dbReference>
<keyword evidence="4" id="KW-0812">Transmembrane</keyword>
<dbReference type="InterPro" id="IPR036286">
    <property type="entry name" value="LexA/Signal_pep-like_sf"/>
</dbReference>
<evidence type="ECO:0000256" key="7">
    <source>
        <dbReference type="ARBA" id="ARBA00022989"/>
    </source>
</evidence>
<keyword evidence="6 11" id="KW-0378">Hydrolase</keyword>
<evidence type="ECO:0000256" key="12">
    <source>
        <dbReference type="SAM" id="SignalP"/>
    </source>
</evidence>
<feature type="chain" id="PRO_5041955348" description="Mitochondrial inner membrane protease subunit" evidence="12">
    <location>
        <begin position="32"/>
        <end position="167"/>
    </location>
</feature>
<dbReference type="InterPro" id="IPR037730">
    <property type="entry name" value="IMP2"/>
</dbReference>
<dbReference type="GO" id="GO:0004252">
    <property type="term" value="F:serine-type endopeptidase activity"/>
    <property type="evidence" value="ECO:0007669"/>
    <property type="project" value="InterPro"/>
</dbReference>
<dbReference type="EMBL" id="JARJCW010000002">
    <property type="protein sequence ID" value="KAJ7228779.1"/>
    <property type="molecule type" value="Genomic_DNA"/>
</dbReference>